<accession>A0A5P2CJ51</accession>
<evidence type="ECO:0000256" key="1">
    <source>
        <dbReference type="SAM" id="MobiDB-lite"/>
    </source>
</evidence>
<protein>
    <recommendedName>
        <fullName evidence="2">DUF397 domain-containing protein</fullName>
    </recommendedName>
</protein>
<gene>
    <name evidence="3" type="ORF">DEJ49_18985</name>
</gene>
<dbReference type="Proteomes" id="UP000324015">
    <property type="component" value="Chromosome"/>
</dbReference>
<evidence type="ECO:0000313" key="3">
    <source>
        <dbReference type="EMBL" id="QES42795.1"/>
    </source>
</evidence>
<dbReference type="EMBL" id="CP029191">
    <property type="protein sequence ID" value="QES42795.1"/>
    <property type="molecule type" value="Genomic_DNA"/>
</dbReference>
<feature type="region of interest" description="Disordered" evidence="1">
    <location>
        <begin position="76"/>
        <end position="98"/>
    </location>
</feature>
<reference evidence="3 4" key="1">
    <citation type="submission" date="2018-05" db="EMBL/GenBank/DDBJ databases">
        <title>Streptomyces venezuelae.</title>
        <authorList>
            <person name="Kim W."/>
            <person name="Lee N."/>
            <person name="Cho B.-K."/>
        </authorList>
    </citation>
    <scope>NUCLEOTIDE SEQUENCE [LARGE SCALE GENOMIC DNA]</scope>
    <source>
        <strain evidence="3 4">ATCC 14585</strain>
    </source>
</reference>
<dbReference type="InterPro" id="IPR007278">
    <property type="entry name" value="DUF397"/>
</dbReference>
<proteinExistence type="predicted"/>
<feature type="domain" description="DUF397" evidence="2">
    <location>
        <begin position="3"/>
        <end position="44"/>
    </location>
</feature>
<dbReference type="Pfam" id="PF04149">
    <property type="entry name" value="DUF397"/>
    <property type="match status" value="1"/>
</dbReference>
<evidence type="ECO:0000259" key="2">
    <source>
        <dbReference type="Pfam" id="PF04149"/>
    </source>
</evidence>
<dbReference type="AlphaFoldDB" id="A0A5P2CJ51"/>
<evidence type="ECO:0000313" key="4">
    <source>
        <dbReference type="Proteomes" id="UP000324015"/>
    </source>
</evidence>
<organism evidence="3 4">
    <name type="scientific">Streptomyces venezuelae</name>
    <dbReference type="NCBI Taxonomy" id="54571"/>
    <lineage>
        <taxon>Bacteria</taxon>
        <taxon>Bacillati</taxon>
        <taxon>Actinomycetota</taxon>
        <taxon>Actinomycetes</taxon>
        <taxon>Kitasatosporales</taxon>
        <taxon>Streptomycetaceae</taxon>
        <taxon>Streptomyces</taxon>
    </lineage>
</organism>
<sequence>MTQWQKSSFSGPADGSQCVELARDEFHLLLRESDFPDHALTLYPPSPRRPPQEAVDCGPRRMVTGAARCDPECGASGPAVKGAPFGRVGYADSAPLHP</sequence>
<name>A0A5P2CJ51_STRVZ</name>
<dbReference type="RefSeq" id="WP_150185217.1">
    <property type="nucleotide sequence ID" value="NZ_CP029191.1"/>
</dbReference>